<comment type="caution">
    <text evidence="4">The sequence shown here is derived from an EMBL/GenBank/DDBJ whole genome shotgun (WGS) entry which is preliminary data.</text>
</comment>
<comment type="similarity">
    <text evidence="1">Belongs to the peptidase A1 family.</text>
</comment>
<dbReference type="EMBL" id="BAAFGZ010001702">
    <property type="protein sequence ID" value="GAB0139273.1"/>
    <property type="molecule type" value="Genomic_DNA"/>
</dbReference>
<feature type="region of interest" description="Disordered" evidence="2">
    <location>
        <begin position="1"/>
        <end position="20"/>
    </location>
</feature>
<evidence type="ECO:0000256" key="1">
    <source>
        <dbReference type="ARBA" id="ARBA00007447"/>
    </source>
</evidence>
<dbReference type="PANTHER" id="PTHR47966">
    <property type="entry name" value="BETA-SITE APP-CLEAVING ENZYME, ISOFORM A-RELATED"/>
    <property type="match status" value="1"/>
</dbReference>
<dbReference type="Pfam" id="PF00026">
    <property type="entry name" value="Asp"/>
    <property type="match status" value="1"/>
</dbReference>
<protein>
    <submittedName>
        <fullName evidence="4">Saccharopepsin</fullName>
    </submittedName>
</protein>
<dbReference type="PRINTS" id="PR00792">
    <property type="entry name" value="PEPSIN"/>
</dbReference>
<evidence type="ECO:0000313" key="5">
    <source>
        <dbReference type="Proteomes" id="UP001562357"/>
    </source>
</evidence>
<dbReference type="SUPFAM" id="SSF50630">
    <property type="entry name" value="Acid proteases"/>
    <property type="match status" value="1"/>
</dbReference>
<dbReference type="PANTHER" id="PTHR47966:SF51">
    <property type="entry name" value="BETA-SITE APP-CLEAVING ENZYME, ISOFORM A-RELATED"/>
    <property type="match status" value="1"/>
</dbReference>
<organism evidence="4 5">
    <name type="scientific">Epichloe bromicola</name>
    <dbReference type="NCBI Taxonomy" id="79588"/>
    <lineage>
        <taxon>Eukaryota</taxon>
        <taxon>Fungi</taxon>
        <taxon>Dikarya</taxon>
        <taxon>Ascomycota</taxon>
        <taxon>Pezizomycotina</taxon>
        <taxon>Sordariomycetes</taxon>
        <taxon>Hypocreomycetidae</taxon>
        <taxon>Hypocreales</taxon>
        <taxon>Clavicipitaceae</taxon>
        <taxon>Epichloe</taxon>
    </lineage>
</organism>
<evidence type="ECO:0000313" key="4">
    <source>
        <dbReference type="EMBL" id="GAB0139273.1"/>
    </source>
</evidence>
<keyword evidence="5" id="KW-1185">Reference proteome</keyword>
<gene>
    <name evidence="4" type="primary">g7486</name>
    <name evidence="4" type="ORF">EsDP_00007486</name>
</gene>
<feature type="domain" description="Peptidase A1" evidence="3">
    <location>
        <begin position="1"/>
        <end position="240"/>
    </location>
</feature>
<evidence type="ECO:0000256" key="2">
    <source>
        <dbReference type="SAM" id="MobiDB-lite"/>
    </source>
</evidence>
<dbReference type="PROSITE" id="PS51767">
    <property type="entry name" value="PEPTIDASE_A1"/>
    <property type="match status" value="1"/>
</dbReference>
<dbReference type="InterPro" id="IPR033121">
    <property type="entry name" value="PEPTIDASE_A1"/>
</dbReference>
<name>A0ABQ0D0N8_9HYPO</name>
<dbReference type="InterPro" id="IPR001461">
    <property type="entry name" value="Aspartic_peptidase_A1"/>
</dbReference>
<reference evidence="5" key="1">
    <citation type="submission" date="2024-06" db="EMBL/GenBank/DDBJ databases">
        <title>Draft Genome Sequences of Epichloe bromicola Strains Isolated from Elymus ciliaris.</title>
        <authorList>
            <consortium name="Epichloe bromicola genome sequencing consortium"/>
            <person name="Miura A."/>
            <person name="Imano S."/>
            <person name="Ashida A."/>
            <person name="Sato I."/>
            <person name="Chiba S."/>
            <person name="Tanaka A."/>
            <person name="Camagna M."/>
            <person name="Takemoto D."/>
        </authorList>
    </citation>
    <scope>NUCLEOTIDE SEQUENCE [LARGE SCALE GENOMIC DNA]</scope>
    <source>
        <strain evidence="5">DP</strain>
    </source>
</reference>
<dbReference type="InterPro" id="IPR021109">
    <property type="entry name" value="Peptidase_aspartic_dom_sf"/>
</dbReference>
<sequence length="244" mass="26620">MYMRASASKGNHLQPSAEPTPPPGLAFAFGRFDGILGLGYDSISVNRIPPPFYNMLDQNLLDEPVFAFYLGASEDENSSPSVITLGGTDPNHYSGRLIEIPLRRKGYWEVDFDSFTFGSESVPLEDTGIILDTGTSLITLPSDIAELLNSEIGAQKGFGGQYSIDCDKRDTLPDITFNLAGYDFTISAYDYILEIQGSCISSFTGMDFPKPIGPLAILGDVFLRRWYSVYNVGNGTVSLALAKH</sequence>
<dbReference type="Gene3D" id="2.40.70.10">
    <property type="entry name" value="Acid Proteases"/>
    <property type="match status" value="1"/>
</dbReference>
<dbReference type="Proteomes" id="UP001562357">
    <property type="component" value="Unassembled WGS sequence"/>
</dbReference>
<proteinExistence type="inferred from homology"/>
<evidence type="ECO:0000259" key="3">
    <source>
        <dbReference type="PROSITE" id="PS51767"/>
    </source>
</evidence>
<accession>A0ABQ0D0N8</accession>